<evidence type="ECO:0000313" key="1">
    <source>
        <dbReference type="EMBL" id="NMI00106.1"/>
    </source>
</evidence>
<protein>
    <submittedName>
        <fullName evidence="1">DUF1116 domain-containing protein</fullName>
    </submittedName>
</protein>
<sequence length="425" mass="44550">MATYSSIDDANAAVAQKIIDAQPRLVDVVPAKTVIPALEERLILHAGPPIAFEDMPDPVQGAAIGAALFEGWAQDEESARRVCAEEVRLAPNNDYRAVGAMGGILTGNIPVFVVENATDGNRAYTSMHEGEGKVLRFGVYDRSVGDHLVWMRDVLGAGLSEALKLLPDGGLAINPVLAQAVTMGDDFHVRITAASSLLFRELAPKLVRVGMDQEHLESVLDFLSGNVNFFLTLGMAAGKAALDAAATVNAGSVVTCMTRNGREFAIRVSGLGDRWFTGPEEKLDTLYFPGFTDADACPDCGDSAIIEAYGFGGLVAVAAPAVQQMVGTGQGGFADALATSEEQSEIVVTHNPNMPIPNWDFTGVPVGIDVRKVVSTGIAPLITTAVMHKERGIGMVGAGKVRASMPCFTSALEALAEAPGATPTA</sequence>
<dbReference type="EMBL" id="JAAXLA010000048">
    <property type="protein sequence ID" value="NMI00106.1"/>
    <property type="molecule type" value="Genomic_DNA"/>
</dbReference>
<dbReference type="Gene3D" id="1.10.10.660">
    <property type="entry name" value="conserved protein of unknown function from Enterococcus faecalis V583"/>
    <property type="match status" value="1"/>
</dbReference>
<dbReference type="Gene3D" id="3.90.1700.10">
    <property type="entry name" value="v583 domain like"/>
    <property type="match status" value="1"/>
</dbReference>
<organism evidence="1 2">
    <name type="scientific">Pseudonocardia acidicola</name>
    <dbReference type="NCBI Taxonomy" id="2724939"/>
    <lineage>
        <taxon>Bacteria</taxon>
        <taxon>Bacillati</taxon>
        <taxon>Actinomycetota</taxon>
        <taxon>Actinomycetes</taxon>
        <taxon>Pseudonocardiales</taxon>
        <taxon>Pseudonocardiaceae</taxon>
        <taxon>Pseudonocardia</taxon>
    </lineage>
</organism>
<dbReference type="RefSeq" id="WP_169383583.1">
    <property type="nucleotide sequence ID" value="NZ_JAAXLA010000048.1"/>
</dbReference>
<keyword evidence="2" id="KW-1185">Reference proteome</keyword>
<dbReference type="Gene3D" id="3.90.1710.10">
    <property type="entry name" value="Enterococcus faecalis V583 domain"/>
    <property type="match status" value="1"/>
</dbReference>
<dbReference type="Pfam" id="PF06545">
    <property type="entry name" value="AllG"/>
    <property type="match status" value="1"/>
</dbReference>
<comment type="caution">
    <text evidence="1">The sequence shown here is derived from an EMBL/GenBank/DDBJ whole genome shotgun (WGS) entry which is preliminary data.</text>
</comment>
<dbReference type="Proteomes" id="UP000820669">
    <property type="component" value="Unassembled WGS sequence"/>
</dbReference>
<dbReference type="InterPro" id="IPR009499">
    <property type="entry name" value="AllG-like"/>
</dbReference>
<evidence type="ECO:0000313" key="2">
    <source>
        <dbReference type="Proteomes" id="UP000820669"/>
    </source>
</evidence>
<gene>
    <name evidence="1" type="ORF">HF526_22735</name>
</gene>
<dbReference type="InterPro" id="IPR024033">
    <property type="entry name" value="OXTCase_su_AllG_h-dom"/>
</dbReference>
<proteinExistence type="predicted"/>
<accession>A0ABX1SEW9</accession>
<name>A0ABX1SEW9_9PSEU</name>
<reference evidence="1 2" key="1">
    <citation type="submission" date="2020-04" db="EMBL/GenBank/DDBJ databases">
        <authorList>
            <person name="Klaysubun C."/>
            <person name="Duangmal K."/>
            <person name="Lipun K."/>
        </authorList>
    </citation>
    <scope>NUCLEOTIDE SEQUENCE [LARGE SCALE GENOMIC DNA]</scope>
    <source>
        <strain evidence="1 2">K10HN5</strain>
    </source>
</reference>